<dbReference type="InterPro" id="IPR053842">
    <property type="entry name" value="NikA-like"/>
</dbReference>
<gene>
    <name evidence="1" type="primary">mobC</name>
    <name evidence="1" type="ORF">P7D79_01490</name>
</gene>
<organism evidence="1 2">
    <name type="scientific">Enterococcus avium</name>
    <name type="common">Streptococcus avium</name>
    <dbReference type="NCBI Taxonomy" id="33945"/>
    <lineage>
        <taxon>Bacteria</taxon>
        <taxon>Bacillati</taxon>
        <taxon>Bacillota</taxon>
        <taxon>Bacilli</taxon>
        <taxon>Lactobacillales</taxon>
        <taxon>Enterococcaceae</taxon>
        <taxon>Enterococcus</taxon>
    </lineage>
</organism>
<dbReference type="Pfam" id="PF21983">
    <property type="entry name" value="NikA-like"/>
    <property type="match status" value="1"/>
</dbReference>
<comment type="caution">
    <text evidence="1">The sequence shown here is derived from an EMBL/GenBank/DDBJ whole genome shotgun (WGS) entry which is preliminary data.</text>
</comment>
<name>A0ABD5F4A3_ENTAV</name>
<accession>A0ABD5F4A3</accession>
<evidence type="ECO:0000313" key="2">
    <source>
        <dbReference type="Proteomes" id="UP001264335"/>
    </source>
</evidence>
<dbReference type="AlphaFoldDB" id="A0ABD5F4A3"/>
<reference evidence="1 2" key="1">
    <citation type="submission" date="2023-03" db="EMBL/GenBank/DDBJ databases">
        <authorList>
            <person name="Shen W."/>
            <person name="Cai J."/>
        </authorList>
    </citation>
    <scope>NUCLEOTIDE SEQUENCE [LARGE SCALE GENOMIC DNA]</scope>
    <source>
        <strain evidence="1 2">Y2</strain>
    </source>
</reference>
<protein>
    <submittedName>
        <fullName evidence="1">Plasmid mobilization relaxosome protein MobC</fullName>
    </submittedName>
</protein>
<evidence type="ECO:0000313" key="1">
    <source>
        <dbReference type="EMBL" id="MDT2512895.1"/>
    </source>
</evidence>
<dbReference type="Proteomes" id="UP001264335">
    <property type="component" value="Unassembled WGS sequence"/>
</dbReference>
<proteinExistence type="predicted"/>
<dbReference type="EMBL" id="JARPWY010000002">
    <property type="protein sequence ID" value="MDT2512895.1"/>
    <property type="molecule type" value="Genomic_DNA"/>
</dbReference>
<dbReference type="RefSeq" id="WP_214280697.1">
    <property type="nucleotide sequence ID" value="NZ_CABGUH010000035.1"/>
</dbReference>
<sequence length="140" mass="16519">MKIENFKPRKTPSEIVEISKSYDNEIRTIQKKFRVTEQEDFLLKYKMSQAKIENFSLYARNMCLAGFTITTDFSDLKNLVTELGRIGNNINQLAHRANISNSVSKEDFQELSVSYHELTQMINEELLFRMRRARDAQRFI</sequence>